<accession>A0A0H5CAN4</accession>
<reference evidence="8" key="1">
    <citation type="journal article" date="2015" name="J. Biotechnol.">
        <title>The structure of the Cyberlindnera jadinii genome and its relation to Candida utilis analyzed by the occurrence of single nucleotide polymorphisms.</title>
        <authorList>
            <person name="Rupp O."/>
            <person name="Brinkrolf K."/>
            <person name="Buerth C."/>
            <person name="Kunigo M."/>
            <person name="Schneider J."/>
            <person name="Jaenicke S."/>
            <person name="Goesmann A."/>
            <person name="Puehler A."/>
            <person name="Jaeger K.-E."/>
            <person name="Ernst J.F."/>
        </authorList>
    </citation>
    <scope>NUCLEOTIDE SEQUENCE [LARGE SCALE GENOMIC DNA]</scope>
    <source>
        <strain evidence="8">ATCC 18201 / CBS 1600 / BCRC 20928 / JCM 3617 / NBRC 0987 / NRRL Y-1542</strain>
    </source>
</reference>
<name>A0A0H5CAN4_CYBJN</name>
<dbReference type="EMBL" id="CDQK01000001">
    <property type="protein sequence ID" value="CEP20909.1"/>
    <property type="molecule type" value="Genomic_DNA"/>
</dbReference>
<dbReference type="SUPFAM" id="SSF54637">
    <property type="entry name" value="Thioesterase/thiol ester dehydrase-isomerase"/>
    <property type="match status" value="2"/>
</dbReference>
<comment type="similarity">
    <text evidence="1">Belongs to the acyl coenzyme A hydrolase family.</text>
</comment>
<gene>
    <name evidence="7" type="ORF">BN1211_0892</name>
</gene>
<evidence type="ECO:0000259" key="6">
    <source>
        <dbReference type="PROSITE" id="PS51770"/>
    </source>
</evidence>
<evidence type="ECO:0000256" key="5">
    <source>
        <dbReference type="SAM" id="MobiDB-lite"/>
    </source>
</evidence>
<keyword evidence="4" id="KW-0809">Transit peptide</keyword>
<dbReference type="InterPro" id="IPR033120">
    <property type="entry name" value="HOTDOG_ACOT"/>
</dbReference>
<dbReference type="GO" id="GO:0047617">
    <property type="term" value="F:fatty acyl-CoA hydrolase activity"/>
    <property type="evidence" value="ECO:0007669"/>
    <property type="project" value="TreeGrafter"/>
</dbReference>
<proteinExistence type="inferred from homology"/>
<evidence type="ECO:0000256" key="1">
    <source>
        <dbReference type="ARBA" id="ARBA00010458"/>
    </source>
</evidence>
<feature type="region of interest" description="Disordered" evidence="5">
    <location>
        <begin position="27"/>
        <end position="48"/>
    </location>
</feature>
<dbReference type="Proteomes" id="UP000038830">
    <property type="component" value="Unassembled WGS sequence"/>
</dbReference>
<dbReference type="PANTHER" id="PTHR12655">
    <property type="entry name" value="ACYL-COA THIOESTERASE"/>
    <property type="match status" value="1"/>
</dbReference>
<dbReference type="PROSITE" id="PS51770">
    <property type="entry name" value="HOTDOG_ACOT"/>
    <property type="match status" value="2"/>
</dbReference>
<evidence type="ECO:0000313" key="7">
    <source>
        <dbReference type="EMBL" id="CEP20909.1"/>
    </source>
</evidence>
<evidence type="ECO:0000313" key="8">
    <source>
        <dbReference type="Proteomes" id="UP000038830"/>
    </source>
</evidence>
<protein>
    <recommendedName>
        <fullName evidence="6">HotDog ACOT-type domain-containing protein</fullName>
    </recommendedName>
</protein>
<dbReference type="CDD" id="cd03442">
    <property type="entry name" value="BFIT_BACH"/>
    <property type="match status" value="2"/>
</dbReference>
<dbReference type="InterPro" id="IPR029069">
    <property type="entry name" value="HotDog_dom_sf"/>
</dbReference>
<dbReference type="FunFam" id="3.10.129.10:FF:000032">
    <property type="entry name" value="Acyl-CoA thioester hydrolase"/>
    <property type="match status" value="1"/>
</dbReference>
<feature type="compositionally biased region" description="Polar residues" evidence="5">
    <location>
        <begin position="27"/>
        <end position="43"/>
    </location>
</feature>
<feature type="domain" description="HotDog ACOT-type" evidence="6">
    <location>
        <begin position="111"/>
        <end position="244"/>
    </location>
</feature>
<dbReference type="GO" id="GO:0005739">
    <property type="term" value="C:mitochondrion"/>
    <property type="evidence" value="ECO:0007669"/>
    <property type="project" value="TreeGrafter"/>
</dbReference>
<organism evidence="7 8">
    <name type="scientific">Cyberlindnera jadinii (strain ATCC 18201 / CBS 1600 / BCRC 20928 / JCM 3617 / NBRC 0987 / NRRL Y-1542)</name>
    <name type="common">Torula yeast</name>
    <name type="synonym">Candida utilis</name>
    <dbReference type="NCBI Taxonomy" id="983966"/>
    <lineage>
        <taxon>Eukaryota</taxon>
        <taxon>Fungi</taxon>
        <taxon>Dikarya</taxon>
        <taxon>Ascomycota</taxon>
        <taxon>Saccharomycotina</taxon>
        <taxon>Saccharomycetes</taxon>
        <taxon>Phaffomycetales</taxon>
        <taxon>Phaffomycetaceae</taxon>
        <taxon>Cyberlindnera</taxon>
    </lineage>
</organism>
<feature type="domain" description="HotDog ACOT-type" evidence="6">
    <location>
        <begin position="321"/>
        <end position="439"/>
    </location>
</feature>
<dbReference type="PANTHER" id="PTHR12655:SF0">
    <property type="entry name" value="ACYL-COENZYME A THIOESTERASE 9, MITOCHONDRIAL"/>
    <property type="match status" value="1"/>
</dbReference>
<dbReference type="GO" id="GO:0006637">
    <property type="term" value="P:acyl-CoA metabolic process"/>
    <property type="evidence" value="ECO:0007669"/>
    <property type="project" value="TreeGrafter"/>
</dbReference>
<evidence type="ECO:0000256" key="4">
    <source>
        <dbReference type="ARBA" id="ARBA00022946"/>
    </source>
</evidence>
<evidence type="ECO:0000256" key="2">
    <source>
        <dbReference type="ARBA" id="ARBA00022737"/>
    </source>
</evidence>
<keyword evidence="2" id="KW-0677">Repeat</keyword>
<evidence type="ECO:0000256" key="3">
    <source>
        <dbReference type="ARBA" id="ARBA00022801"/>
    </source>
</evidence>
<keyword evidence="3 7" id="KW-0378">Hydrolase</keyword>
<sequence length="525" mass="59304">MLRNITSSAKGFNLKAVNGSFTRAARLQSTSSPHNLESGSSDGSKAEDASATFLADKRDVNRINQSFEDKNLRATWLTALAERKRQLAQGKVIDSYSYNTPQKPVIQDKTRAESFSYLVLPFKEDPWLTDFYASAAGRMRMGQIFQDLDALAGRIAYRHVSPAMPIIVTASVDRIYMVKRVDDIQNKNFILSGSVIWTGRSSMEIVIKASATDKDVKKDLKEEDIKEEDVFLTANFTFVARNPETHKSFPVNRLLPISEKEWIDFRRAESHNAAKKLAATKETLSKKPPTAEESQIIHNMYLESKNLESLQSMPKNIGFMKDTVTNSTSFMQPQYRNRHSYMIFGGYLMRQTFELAYCNAAAFSHAFPRFVSLDSTTFRAPVPVGSVLYMKSTVVYTEHIHEAEVRSKEAFKEHQQEFGGLLNFDTTPANKLTNDPDDFLNRPGTLIQVKVDTSVRALNDEKTTPSGSFIYSYFVPRDATQEGESDPGYCSVIPETYSEMIEFIEGRRRAQATARYGEQIKSQAL</sequence>
<dbReference type="Gene3D" id="3.10.129.10">
    <property type="entry name" value="Hotdog Thioesterase"/>
    <property type="match status" value="2"/>
</dbReference>
<dbReference type="AlphaFoldDB" id="A0A0H5CAN4"/>